<evidence type="ECO:0000256" key="1">
    <source>
        <dbReference type="PROSITE-ProRule" id="PRU00489"/>
    </source>
</evidence>
<dbReference type="EMBL" id="JBGBPQ010000034">
    <property type="protein sequence ID" value="KAL1493529.1"/>
    <property type="molecule type" value="Genomic_DNA"/>
</dbReference>
<dbReference type="GO" id="GO:0036396">
    <property type="term" value="C:RNA N6-methyladenosine methyltransferase complex"/>
    <property type="evidence" value="ECO:0007669"/>
    <property type="project" value="TreeGrafter"/>
</dbReference>
<dbReference type="PANTHER" id="PTHR12829:SF2">
    <property type="entry name" value="N6-ADENOSINE-METHYLTRANSFERASE MT-A70-LIKE"/>
    <property type="match status" value="1"/>
</dbReference>
<protein>
    <recommendedName>
        <fullName evidence="5">mRNA (2'-O-methyladenosine-N(6)-)-methyltransferase</fullName>
    </recommendedName>
</protein>
<evidence type="ECO:0000313" key="4">
    <source>
        <dbReference type="Proteomes" id="UP001515480"/>
    </source>
</evidence>
<keyword evidence="4" id="KW-1185">Reference proteome</keyword>
<dbReference type="PANTHER" id="PTHR12829">
    <property type="entry name" value="N6-ADENOSINE-METHYLTRANSFERASE"/>
    <property type="match status" value="1"/>
</dbReference>
<dbReference type="InterPro" id="IPR029063">
    <property type="entry name" value="SAM-dependent_MTases_sf"/>
</dbReference>
<dbReference type="SUPFAM" id="SSF53335">
    <property type="entry name" value="S-adenosyl-L-methionine-dependent methyltransferases"/>
    <property type="match status" value="1"/>
</dbReference>
<reference evidence="3 4" key="1">
    <citation type="journal article" date="2024" name="Science">
        <title>Giant polyketide synthase enzymes in the biosynthesis of giant marine polyether toxins.</title>
        <authorList>
            <person name="Fallon T.R."/>
            <person name="Shende V.V."/>
            <person name="Wierzbicki I.H."/>
            <person name="Pendleton A.L."/>
            <person name="Watervoot N.F."/>
            <person name="Auber R.P."/>
            <person name="Gonzalez D.J."/>
            <person name="Wisecaver J.H."/>
            <person name="Moore B.S."/>
        </authorList>
    </citation>
    <scope>NUCLEOTIDE SEQUENCE [LARGE SCALE GENOMIC DNA]</scope>
    <source>
        <strain evidence="3 4">12B1</strain>
    </source>
</reference>
<dbReference type="Gene3D" id="3.40.50.150">
    <property type="entry name" value="Vaccinia Virus protein VP39"/>
    <property type="match status" value="1"/>
</dbReference>
<feature type="compositionally biased region" description="Pro residues" evidence="2">
    <location>
        <begin position="625"/>
        <end position="644"/>
    </location>
</feature>
<sequence>MEARSSRENALVRALHEEQAALRNRVRRKLASCACAARPRPHATPPSPLRRAFPPSCPVLCLRPIRLPSRPILSPYCPILCLRPIRLPSRPILSPSCPILSPPPRPLPPPHPLDFPPRSPSPFPPPKPPLPSPQHPMRAPPPHPAGQLAAHVELQRVLLTLLSTPSAVTPPIRVDALLSLAIDRFPAASRADAPLLLGPSNVERALLELQSHVPHAVRLERGELIHAHTEALAEFHARLTGAPRVAAEAEERKGSGRKRTATAAQDDELAEVLDLVGHKSIKEQERQEQTNELLELLNKPTAKQTNDTRRFRTSGGSKLKEFCRSGTREDCARINGAGCHKIHFRRIIKPHTDVTLGDCSYLDTCRHMATCKFVHYEVDQSDALQERRMRDGQAQLDPFARTATNRLEVDPFARHYESQFINCDIRNFPMEVLGKFPIIMADPPWDIHMELPYGTMADDEMRKMNVQVLQDDGVIFLWVTGRAMELGRECLDIWGYKFVQELLWVKTNQLQRIIRTGRTGHWINHSKEHCLIGIKGEPKMNFNLDCDVVCAEVRETSRKPDEMYDLLERLAPGERKLELFGRPHNVHKGWTTLGNQLGKSQLSEPWLRERLLEEGIFQEGDMHPLPKPPDNPIVPPWGNNPPPARISSKLKLNDAVELRMDEPEEAMA</sequence>
<feature type="region of interest" description="Disordered" evidence="2">
    <location>
        <begin position="103"/>
        <end position="145"/>
    </location>
</feature>
<name>A0AB34I7F5_PRYPA</name>
<accession>A0AB34I7F5</accession>
<dbReference type="Pfam" id="PF05063">
    <property type="entry name" value="MT-A70"/>
    <property type="match status" value="1"/>
</dbReference>
<feature type="region of interest" description="Disordered" evidence="2">
    <location>
        <begin position="244"/>
        <end position="264"/>
    </location>
</feature>
<gene>
    <name evidence="3" type="ORF">AB1Y20_017232</name>
</gene>
<feature type="region of interest" description="Disordered" evidence="2">
    <location>
        <begin position="620"/>
        <end position="647"/>
    </location>
</feature>
<feature type="compositionally biased region" description="Pro residues" evidence="2">
    <location>
        <begin position="103"/>
        <end position="144"/>
    </location>
</feature>
<proteinExistence type="inferred from homology"/>
<dbReference type="InterPro" id="IPR007757">
    <property type="entry name" value="MT-A70-like"/>
</dbReference>
<evidence type="ECO:0008006" key="5">
    <source>
        <dbReference type="Google" id="ProtNLM"/>
    </source>
</evidence>
<dbReference type="GO" id="GO:0005634">
    <property type="term" value="C:nucleus"/>
    <property type="evidence" value="ECO:0007669"/>
    <property type="project" value="TreeGrafter"/>
</dbReference>
<evidence type="ECO:0000256" key="2">
    <source>
        <dbReference type="SAM" id="MobiDB-lite"/>
    </source>
</evidence>
<dbReference type="Proteomes" id="UP001515480">
    <property type="component" value="Unassembled WGS sequence"/>
</dbReference>
<dbReference type="AlphaFoldDB" id="A0AB34I7F5"/>
<comment type="caution">
    <text evidence="3">The sequence shown here is derived from an EMBL/GenBank/DDBJ whole genome shotgun (WGS) entry which is preliminary data.</text>
</comment>
<dbReference type="GO" id="GO:0008168">
    <property type="term" value="F:methyltransferase activity"/>
    <property type="evidence" value="ECO:0007669"/>
    <property type="project" value="TreeGrafter"/>
</dbReference>
<dbReference type="PROSITE" id="PS51143">
    <property type="entry name" value="MT_A70"/>
    <property type="match status" value="1"/>
</dbReference>
<evidence type="ECO:0000313" key="3">
    <source>
        <dbReference type="EMBL" id="KAL1493529.1"/>
    </source>
</evidence>
<comment type="similarity">
    <text evidence="1">Belongs to the MT-A70-like family.</text>
</comment>
<organism evidence="3 4">
    <name type="scientific">Prymnesium parvum</name>
    <name type="common">Toxic golden alga</name>
    <dbReference type="NCBI Taxonomy" id="97485"/>
    <lineage>
        <taxon>Eukaryota</taxon>
        <taxon>Haptista</taxon>
        <taxon>Haptophyta</taxon>
        <taxon>Prymnesiophyceae</taxon>
        <taxon>Prymnesiales</taxon>
        <taxon>Prymnesiaceae</taxon>
        <taxon>Prymnesium</taxon>
    </lineage>
</organism>